<reference evidence="3 4" key="1">
    <citation type="journal article" date="2024" name="IMA Fungus">
        <title>IMA Genome - F19 : A genome assembly and annotation guide to empower mycologists, including annotated draft genome sequences of Ceratocystis pirilliformis, Diaporthe australafricana, Fusarium ophioides, Paecilomyces lecythidis, and Sporothrix stenoceras.</title>
        <authorList>
            <person name="Aylward J."/>
            <person name="Wilson A.M."/>
            <person name="Visagie C.M."/>
            <person name="Spraker J."/>
            <person name="Barnes I."/>
            <person name="Buitendag C."/>
            <person name="Ceriani C."/>
            <person name="Del Mar Angel L."/>
            <person name="du Plessis D."/>
            <person name="Fuchs T."/>
            <person name="Gasser K."/>
            <person name="Kramer D."/>
            <person name="Li W."/>
            <person name="Munsamy K."/>
            <person name="Piso A."/>
            <person name="Price J.L."/>
            <person name="Sonnekus B."/>
            <person name="Thomas C."/>
            <person name="van der Nest A."/>
            <person name="van Dijk A."/>
            <person name="van Heerden A."/>
            <person name="van Vuuren N."/>
            <person name="Yilmaz N."/>
            <person name="Duong T.A."/>
            <person name="van der Merwe N.A."/>
            <person name="Wingfield M.J."/>
            <person name="Wingfield B.D."/>
        </authorList>
    </citation>
    <scope>NUCLEOTIDE SEQUENCE [LARGE SCALE GENOMIC DNA]</scope>
    <source>
        <strain evidence="3 4">CMW 18300</strain>
    </source>
</reference>
<sequence length="240" mass="26274">MRDHNPRLKLLDVGTGPGTITIGFAQAIPQGHVTAVDLNPEALSLARAAAKTAGVDNMEFLEADIHQLPFADGTFDITHCHQVLTHIKAPWDAIRELVRVTKPGGIVAAREGDLASECIWPEISGLTKFHNFVSKIMELAGGSVSAGRQLLDWALRAGVDREQINLTYGTWGCSSASDKKTWARAMIHELQTNRWREAGLKAGIATEQDLDEMAIAWNEWAESDRSTLAMIQGQVIIQKN</sequence>
<evidence type="ECO:0000256" key="1">
    <source>
        <dbReference type="ARBA" id="ARBA00038158"/>
    </source>
</evidence>
<dbReference type="CDD" id="cd02440">
    <property type="entry name" value="AdoMet_MTases"/>
    <property type="match status" value="1"/>
</dbReference>
<dbReference type="InterPro" id="IPR025714">
    <property type="entry name" value="Methyltranfer_dom"/>
</dbReference>
<feature type="domain" description="Methyltransferase" evidence="2">
    <location>
        <begin position="6"/>
        <end position="119"/>
    </location>
</feature>
<evidence type="ECO:0000313" key="4">
    <source>
        <dbReference type="Proteomes" id="UP001583177"/>
    </source>
</evidence>
<accession>A0ABR3WBS9</accession>
<dbReference type="EMBL" id="JAWRVE010000108">
    <property type="protein sequence ID" value="KAL1858096.1"/>
    <property type="molecule type" value="Genomic_DNA"/>
</dbReference>
<dbReference type="SUPFAM" id="SSF53335">
    <property type="entry name" value="S-adenosyl-L-methionine-dependent methyltransferases"/>
    <property type="match status" value="1"/>
</dbReference>
<dbReference type="PANTHER" id="PTHR43591:SF24">
    <property type="entry name" value="2-METHOXY-6-POLYPRENYL-1,4-BENZOQUINOL METHYLASE, MITOCHONDRIAL"/>
    <property type="match status" value="1"/>
</dbReference>
<protein>
    <submittedName>
        <fullName evidence="3">Secondary metabolism biosynthetic enzyme</fullName>
    </submittedName>
</protein>
<dbReference type="PANTHER" id="PTHR43591">
    <property type="entry name" value="METHYLTRANSFERASE"/>
    <property type="match status" value="1"/>
</dbReference>
<name>A0ABR3WBS9_9PEZI</name>
<dbReference type="Pfam" id="PF13847">
    <property type="entry name" value="Methyltransf_31"/>
    <property type="match status" value="1"/>
</dbReference>
<dbReference type="InterPro" id="IPR029063">
    <property type="entry name" value="SAM-dependent_MTases_sf"/>
</dbReference>
<comment type="similarity">
    <text evidence="1">Belongs to the methyltransferase superfamily. LaeA methyltransferase family.</text>
</comment>
<evidence type="ECO:0000259" key="2">
    <source>
        <dbReference type="Pfam" id="PF13847"/>
    </source>
</evidence>
<proteinExistence type="inferred from homology"/>
<comment type="caution">
    <text evidence="3">The sequence shown here is derived from an EMBL/GenBank/DDBJ whole genome shotgun (WGS) entry which is preliminary data.</text>
</comment>
<dbReference type="Gene3D" id="3.40.50.150">
    <property type="entry name" value="Vaccinia Virus protein VP39"/>
    <property type="match status" value="1"/>
</dbReference>
<organism evidence="3 4">
    <name type="scientific">Diaporthe australafricana</name>
    <dbReference type="NCBI Taxonomy" id="127596"/>
    <lineage>
        <taxon>Eukaryota</taxon>
        <taxon>Fungi</taxon>
        <taxon>Dikarya</taxon>
        <taxon>Ascomycota</taxon>
        <taxon>Pezizomycotina</taxon>
        <taxon>Sordariomycetes</taxon>
        <taxon>Sordariomycetidae</taxon>
        <taxon>Diaporthales</taxon>
        <taxon>Diaporthaceae</taxon>
        <taxon>Diaporthe</taxon>
    </lineage>
</organism>
<keyword evidence="4" id="KW-1185">Reference proteome</keyword>
<gene>
    <name evidence="3" type="ORF">Daus18300_010097</name>
</gene>
<evidence type="ECO:0000313" key="3">
    <source>
        <dbReference type="EMBL" id="KAL1858096.1"/>
    </source>
</evidence>
<dbReference type="Proteomes" id="UP001583177">
    <property type="component" value="Unassembled WGS sequence"/>
</dbReference>